<proteinExistence type="predicted"/>
<dbReference type="EMBL" id="BFAA01024408">
    <property type="protein sequence ID" value="GCB81886.1"/>
    <property type="molecule type" value="Genomic_DNA"/>
</dbReference>
<keyword evidence="2" id="KW-1185">Reference proteome</keyword>
<evidence type="ECO:0000313" key="2">
    <source>
        <dbReference type="Proteomes" id="UP000288216"/>
    </source>
</evidence>
<organism evidence="1 2">
    <name type="scientific">Scyliorhinus torazame</name>
    <name type="common">Cloudy catshark</name>
    <name type="synonym">Catulus torazame</name>
    <dbReference type="NCBI Taxonomy" id="75743"/>
    <lineage>
        <taxon>Eukaryota</taxon>
        <taxon>Metazoa</taxon>
        <taxon>Chordata</taxon>
        <taxon>Craniata</taxon>
        <taxon>Vertebrata</taxon>
        <taxon>Chondrichthyes</taxon>
        <taxon>Elasmobranchii</taxon>
        <taxon>Galeomorphii</taxon>
        <taxon>Galeoidea</taxon>
        <taxon>Carcharhiniformes</taxon>
        <taxon>Scyliorhinidae</taxon>
        <taxon>Scyliorhinus</taxon>
    </lineage>
</organism>
<reference evidence="1 2" key="1">
    <citation type="journal article" date="2018" name="Nat. Ecol. Evol.">
        <title>Shark genomes provide insights into elasmobranch evolution and the origin of vertebrates.</title>
        <authorList>
            <person name="Hara Y"/>
            <person name="Yamaguchi K"/>
            <person name="Onimaru K"/>
            <person name="Kadota M"/>
            <person name="Koyanagi M"/>
            <person name="Keeley SD"/>
            <person name="Tatsumi K"/>
            <person name="Tanaka K"/>
            <person name="Motone F"/>
            <person name="Kageyama Y"/>
            <person name="Nozu R"/>
            <person name="Adachi N"/>
            <person name="Nishimura O"/>
            <person name="Nakagawa R"/>
            <person name="Tanegashima C"/>
            <person name="Kiyatake I"/>
            <person name="Matsumoto R"/>
            <person name="Murakumo K"/>
            <person name="Nishida K"/>
            <person name="Terakita A"/>
            <person name="Kuratani S"/>
            <person name="Sato K"/>
            <person name="Hyodo S Kuraku.S."/>
        </authorList>
    </citation>
    <scope>NUCLEOTIDE SEQUENCE [LARGE SCALE GENOMIC DNA]</scope>
</reference>
<evidence type="ECO:0000313" key="1">
    <source>
        <dbReference type="EMBL" id="GCB81886.1"/>
    </source>
</evidence>
<name>A0A401Q948_SCYTO</name>
<comment type="caution">
    <text evidence="1">The sequence shown here is derived from an EMBL/GenBank/DDBJ whole genome shotgun (WGS) entry which is preliminary data.</text>
</comment>
<dbReference type="AlphaFoldDB" id="A0A401Q948"/>
<dbReference type="Proteomes" id="UP000288216">
    <property type="component" value="Unassembled WGS sequence"/>
</dbReference>
<feature type="non-terminal residue" evidence="1">
    <location>
        <position position="1"/>
    </location>
</feature>
<protein>
    <submittedName>
        <fullName evidence="1">Uncharacterized protein</fullName>
    </submittedName>
</protein>
<accession>A0A401Q948</accession>
<sequence>LSVLAIVFLDHWKSELLSHIIVQRPMDEGERYVSIDYSRLNHFFTFIVSKQKYLNVGKARVLSRYLWYCPPAVKVQAPFPAHVVLVCVTLWTSIDIINLW</sequence>
<gene>
    <name evidence="1" type="ORF">scyTo_0022843</name>
</gene>